<dbReference type="EMBL" id="LAZR01000752">
    <property type="protein sequence ID" value="KKN58658.1"/>
    <property type="molecule type" value="Genomic_DNA"/>
</dbReference>
<dbReference type="SUPFAM" id="SSF52047">
    <property type="entry name" value="RNI-like"/>
    <property type="match status" value="1"/>
</dbReference>
<reference evidence="1" key="1">
    <citation type="journal article" date="2015" name="Nature">
        <title>Complex archaea that bridge the gap between prokaryotes and eukaryotes.</title>
        <authorList>
            <person name="Spang A."/>
            <person name="Saw J.H."/>
            <person name="Jorgensen S.L."/>
            <person name="Zaremba-Niedzwiedzka K."/>
            <person name="Martijn J."/>
            <person name="Lind A.E."/>
            <person name="van Eijk R."/>
            <person name="Schleper C."/>
            <person name="Guy L."/>
            <person name="Ettema T.J."/>
        </authorList>
    </citation>
    <scope>NUCLEOTIDE SEQUENCE</scope>
</reference>
<comment type="caution">
    <text evidence="1">The sequence shown here is derived from an EMBL/GenBank/DDBJ whole genome shotgun (WGS) entry which is preliminary data.</text>
</comment>
<dbReference type="AlphaFoldDB" id="A0A0F9UYG6"/>
<name>A0A0F9UYG6_9ZZZZ</name>
<organism evidence="1">
    <name type="scientific">marine sediment metagenome</name>
    <dbReference type="NCBI Taxonomy" id="412755"/>
    <lineage>
        <taxon>unclassified sequences</taxon>
        <taxon>metagenomes</taxon>
        <taxon>ecological metagenomes</taxon>
    </lineage>
</organism>
<sequence length="286" mass="33478">MKKIENTINKLFYKLQALSKEEDSFGRQKFKEEIARQYKYGNDWVQEFLLEEGYLDYLSQDDILKGVLAPEDALFMEKVMKHKNYSLIPCFDLRRDLGRISNKLYVSVEEGKIKEIEIEINHRMKELPKGIGNLTSLITLEIEILFSSDNIFGNQFFPKSVKNLTLSCSEGMEISDYFNYFPNLENLKIRGRIQEISQKPTIQLGESFTKLNHLKYLEIRDFKISSLNCIANLRKLEILDLFYNSFKEFPISIIESIKSLKMLGLGGIELSETEKKRLKKKKIKLL</sequence>
<gene>
    <name evidence="1" type="ORF">LCGC14_0549890</name>
</gene>
<dbReference type="InterPro" id="IPR032675">
    <property type="entry name" value="LRR_dom_sf"/>
</dbReference>
<accession>A0A0F9UYG6</accession>
<dbReference type="Gene3D" id="3.80.10.10">
    <property type="entry name" value="Ribonuclease Inhibitor"/>
    <property type="match status" value="1"/>
</dbReference>
<proteinExistence type="predicted"/>
<protein>
    <recommendedName>
        <fullName evidence="2">Leucine-rich repeat domain-containing protein</fullName>
    </recommendedName>
</protein>
<evidence type="ECO:0000313" key="1">
    <source>
        <dbReference type="EMBL" id="KKN58658.1"/>
    </source>
</evidence>
<evidence type="ECO:0008006" key="2">
    <source>
        <dbReference type="Google" id="ProtNLM"/>
    </source>
</evidence>